<keyword evidence="4" id="KW-1133">Transmembrane helix</keyword>
<dbReference type="PANTHER" id="PTHR37937:SF1">
    <property type="entry name" value="CONJUGATIVE TRANSFER: DNA TRANSPORT"/>
    <property type="match status" value="1"/>
</dbReference>
<name>A0A345H8R1_9FLAO</name>
<dbReference type="InterPro" id="IPR032689">
    <property type="entry name" value="TraG-D_C"/>
</dbReference>
<dbReference type="Pfam" id="PF12696">
    <property type="entry name" value="TraG-D_C"/>
    <property type="match status" value="1"/>
</dbReference>
<dbReference type="RefSeq" id="WP_114676734.1">
    <property type="nucleotide sequence ID" value="NZ_CP031188.1"/>
</dbReference>
<dbReference type="OrthoDB" id="179860at2"/>
<dbReference type="InterPro" id="IPR027417">
    <property type="entry name" value="P-loop_NTPase"/>
</dbReference>
<evidence type="ECO:0000256" key="5">
    <source>
        <dbReference type="ARBA" id="ARBA00023136"/>
    </source>
</evidence>
<feature type="domain" description="TraD/TraG TraM recognition site" evidence="6">
    <location>
        <begin position="349"/>
        <end position="457"/>
    </location>
</feature>
<evidence type="ECO:0000313" key="8">
    <source>
        <dbReference type="Proteomes" id="UP000253951"/>
    </source>
</evidence>
<evidence type="ECO:0000256" key="3">
    <source>
        <dbReference type="ARBA" id="ARBA00022692"/>
    </source>
</evidence>
<dbReference type="PANTHER" id="PTHR37937">
    <property type="entry name" value="CONJUGATIVE TRANSFER: DNA TRANSPORT"/>
    <property type="match status" value="1"/>
</dbReference>
<dbReference type="Proteomes" id="UP000253951">
    <property type="component" value="Chromosome"/>
</dbReference>
<evidence type="ECO:0000256" key="4">
    <source>
        <dbReference type="ARBA" id="ARBA00022989"/>
    </source>
</evidence>
<comment type="subcellular location">
    <subcellularLocation>
        <location evidence="1">Cell membrane</location>
        <topology evidence="1">Multi-pass membrane protein</topology>
    </subcellularLocation>
</comment>
<keyword evidence="5" id="KW-0472">Membrane</keyword>
<keyword evidence="8" id="KW-1185">Reference proteome</keyword>
<evidence type="ECO:0000256" key="2">
    <source>
        <dbReference type="ARBA" id="ARBA00022475"/>
    </source>
</evidence>
<accession>A0A345H8R1</accession>
<keyword evidence="2" id="KW-1003">Cell membrane</keyword>
<dbReference type="KEGG" id="fat:DVK85_01470"/>
<organism evidence="7 8">
    <name type="scientific">Flavobacterium arcticum</name>
    <dbReference type="NCBI Taxonomy" id="1784713"/>
    <lineage>
        <taxon>Bacteria</taxon>
        <taxon>Pseudomonadati</taxon>
        <taxon>Bacteroidota</taxon>
        <taxon>Flavobacteriia</taxon>
        <taxon>Flavobacteriales</taxon>
        <taxon>Flavobacteriaceae</taxon>
        <taxon>Flavobacterium</taxon>
    </lineage>
</organism>
<evidence type="ECO:0000256" key="1">
    <source>
        <dbReference type="ARBA" id="ARBA00004651"/>
    </source>
</evidence>
<keyword evidence="3" id="KW-0812">Transmembrane</keyword>
<dbReference type="EMBL" id="CP031188">
    <property type="protein sequence ID" value="AXG72971.1"/>
    <property type="molecule type" value="Genomic_DNA"/>
</dbReference>
<evidence type="ECO:0000259" key="6">
    <source>
        <dbReference type="Pfam" id="PF12696"/>
    </source>
</evidence>
<dbReference type="AlphaFoldDB" id="A0A345H8R1"/>
<dbReference type="SUPFAM" id="SSF52540">
    <property type="entry name" value="P-loop containing nucleoside triphosphate hydrolases"/>
    <property type="match status" value="1"/>
</dbReference>
<dbReference type="CDD" id="cd01127">
    <property type="entry name" value="TrwB_TraG_TraD_VirD4"/>
    <property type="match status" value="1"/>
</dbReference>
<gene>
    <name evidence="7" type="ORF">DVK85_01470</name>
</gene>
<sequence length="506" mass="57565">MRFFKTKSHEDILDTTLYELPDSKDKISYADANEGTAVFGATGSGKTSGVANYIAKAMLQQQFGMCILCSKKKERADWIQLIEKHAPERMKDVVVLNKESHFRFNFLEYEMTRTGEGAGDVLNAIEALMGLNELNRVYLSGGEGGKDERFWDLSLRQFISRIIATLRLAGEAISIINMRRLAADSFKGDEAEQYQSLEAQAFNEKIDPVKRELASAQLQEWIGRNYFLRVLLSIVPKNEEEQEEMSLITNYWLREFPKIGERANSIILTSFMGIVQPFLNKGILKSHFSSGLSEAVLPENCYLKNSIVILDFPVKEFGVAALYAAMIYKTTFQTCMERRDVELETDPKPVGLFIDEYQQFCSYKSDVQFQATARSSWVATVYISQNLDGIVNVMGGTNAQEKAKSLLGNLNLKFFFSNGNYSTNTWAANMIGKHLVDYENFSMDADHKITKSKNQHREYRITPDYFTTLKTGRKVNKYIVEAIVFKAGRTWGREQLNFAKVGFRQG</sequence>
<reference evidence="7 8" key="1">
    <citation type="submission" date="2018-07" db="EMBL/GenBank/DDBJ databases">
        <title>Complete genome sequence of Flavobacterium arcticum type strain SM1502T.</title>
        <authorList>
            <person name="Li Y."/>
            <person name="Li D.-D."/>
        </authorList>
    </citation>
    <scope>NUCLEOTIDE SEQUENCE [LARGE SCALE GENOMIC DNA]</scope>
    <source>
        <strain evidence="7 8">SM1502</strain>
    </source>
</reference>
<proteinExistence type="predicted"/>
<evidence type="ECO:0000313" key="7">
    <source>
        <dbReference type="EMBL" id="AXG72971.1"/>
    </source>
</evidence>
<dbReference type="InterPro" id="IPR051539">
    <property type="entry name" value="T4SS-coupling_protein"/>
</dbReference>
<dbReference type="GO" id="GO:0005886">
    <property type="term" value="C:plasma membrane"/>
    <property type="evidence" value="ECO:0007669"/>
    <property type="project" value="UniProtKB-SubCell"/>
</dbReference>
<dbReference type="Gene3D" id="3.40.50.300">
    <property type="entry name" value="P-loop containing nucleotide triphosphate hydrolases"/>
    <property type="match status" value="1"/>
</dbReference>
<protein>
    <recommendedName>
        <fullName evidence="6">TraD/TraG TraM recognition site domain-containing protein</fullName>
    </recommendedName>
</protein>